<keyword evidence="4" id="KW-1185">Reference proteome</keyword>
<evidence type="ECO:0000313" key="4">
    <source>
        <dbReference type="Proteomes" id="UP000009881"/>
    </source>
</evidence>
<dbReference type="Gene3D" id="1.10.260.40">
    <property type="entry name" value="lambda repressor-like DNA-binding domains"/>
    <property type="match status" value="1"/>
</dbReference>
<dbReference type="InterPro" id="IPR010982">
    <property type="entry name" value="Lambda_DNA-bd_dom_sf"/>
</dbReference>
<evidence type="ECO:0000259" key="2">
    <source>
        <dbReference type="PROSITE" id="PS50943"/>
    </source>
</evidence>
<dbReference type="OrthoDB" id="407979at2"/>
<dbReference type="InterPro" id="IPR050807">
    <property type="entry name" value="TransReg_Diox_bact_type"/>
</dbReference>
<protein>
    <recommendedName>
        <fullName evidence="2">HTH cro/C1-type domain-containing protein</fullName>
    </recommendedName>
</protein>
<dbReference type="SUPFAM" id="SSF47413">
    <property type="entry name" value="lambda repressor-like DNA-binding domains"/>
    <property type="match status" value="1"/>
</dbReference>
<dbReference type="Proteomes" id="UP000009881">
    <property type="component" value="Unassembled WGS sequence"/>
</dbReference>
<dbReference type="STRING" id="1238182.C882_4167"/>
<dbReference type="GO" id="GO:0003700">
    <property type="term" value="F:DNA-binding transcription factor activity"/>
    <property type="evidence" value="ECO:0007669"/>
    <property type="project" value="TreeGrafter"/>
</dbReference>
<sequence length="92" mass="9927">MDVQDAEDRALIAQHRDEPTISHAGLKRILAGESPVTVWREEQGLTQRALAERAGVAPSMIHAVEKGTKSPSLETARRIAEALGIGLDDLFG</sequence>
<accession>K9GXU1</accession>
<keyword evidence="1" id="KW-0238">DNA-binding</keyword>
<dbReference type="PANTHER" id="PTHR46797">
    <property type="entry name" value="HTH-TYPE TRANSCRIPTIONAL REGULATOR"/>
    <property type="match status" value="1"/>
</dbReference>
<name>K9GXU1_9PROT</name>
<feature type="domain" description="HTH cro/C1-type" evidence="2">
    <location>
        <begin position="39"/>
        <end position="90"/>
    </location>
</feature>
<dbReference type="RefSeq" id="WP_009540275.1">
    <property type="nucleotide sequence ID" value="NZ_ANHY01000007.1"/>
</dbReference>
<dbReference type="EMBL" id="ANHY01000007">
    <property type="protein sequence ID" value="EKV30830.1"/>
    <property type="molecule type" value="Genomic_DNA"/>
</dbReference>
<dbReference type="PROSITE" id="PS50943">
    <property type="entry name" value="HTH_CROC1"/>
    <property type="match status" value="1"/>
</dbReference>
<evidence type="ECO:0000313" key="3">
    <source>
        <dbReference type="EMBL" id="EKV30830.1"/>
    </source>
</evidence>
<dbReference type="AlphaFoldDB" id="K9GXU1"/>
<proteinExistence type="predicted"/>
<dbReference type="CDD" id="cd00093">
    <property type="entry name" value="HTH_XRE"/>
    <property type="match status" value="1"/>
</dbReference>
<dbReference type="eggNOG" id="COG1396">
    <property type="taxonomic scope" value="Bacteria"/>
</dbReference>
<organism evidence="3 4">
    <name type="scientific">Caenispirillum salinarum AK4</name>
    <dbReference type="NCBI Taxonomy" id="1238182"/>
    <lineage>
        <taxon>Bacteria</taxon>
        <taxon>Pseudomonadati</taxon>
        <taxon>Pseudomonadota</taxon>
        <taxon>Alphaproteobacteria</taxon>
        <taxon>Rhodospirillales</taxon>
        <taxon>Novispirillaceae</taxon>
        <taxon>Caenispirillum</taxon>
    </lineage>
</organism>
<dbReference type="Pfam" id="PF01381">
    <property type="entry name" value="HTH_3"/>
    <property type="match status" value="1"/>
</dbReference>
<dbReference type="SMART" id="SM00530">
    <property type="entry name" value="HTH_XRE"/>
    <property type="match status" value="1"/>
</dbReference>
<dbReference type="GO" id="GO:0003677">
    <property type="term" value="F:DNA binding"/>
    <property type="evidence" value="ECO:0007669"/>
    <property type="project" value="UniProtKB-KW"/>
</dbReference>
<gene>
    <name evidence="3" type="ORF">C882_4167</name>
</gene>
<dbReference type="PANTHER" id="PTHR46797:SF1">
    <property type="entry name" value="METHYLPHOSPHONATE SYNTHASE"/>
    <property type="match status" value="1"/>
</dbReference>
<dbReference type="InterPro" id="IPR001387">
    <property type="entry name" value="Cro/C1-type_HTH"/>
</dbReference>
<evidence type="ECO:0000256" key="1">
    <source>
        <dbReference type="ARBA" id="ARBA00023125"/>
    </source>
</evidence>
<reference evidence="3 4" key="1">
    <citation type="journal article" date="2013" name="Genome Announc.">
        <title>Draft Genome Sequence of an Alphaproteobacterium, Caenispirillum salinarum AK4(T), Isolated from a Solar Saltern.</title>
        <authorList>
            <person name="Khatri I."/>
            <person name="Singh A."/>
            <person name="Korpole S."/>
            <person name="Pinnaka A.K."/>
            <person name="Subramanian S."/>
        </authorList>
    </citation>
    <scope>NUCLEOTIDE SEQUENCE [LARGE SCALE GENOMIC DNA]</scope>
    <source>
        <strain evidence="3 4">AK4</strain>
    </source>
</reference>
<comment type="caution">
    <text evidence="3">The sequence shown here is derived from an EMBL/GenBank/DDBJ whole genome shotgun (WGS) entry which is preliminary data.</text>
</comment>
<dbReference type="GO" id="GO:0005829">
    <property type="term" value="C:cytosol"/>
    <property type="evidence" value="ECO:0007669"/>
    <property type="project" value="TreeGrafter"/>
</dbReference>